<accession>A0ABQ1P029</accession>
<evidence type="ECO:0000256" key="6">
    <source>
        <dbReference type="ARBA" id="ARBA00022759"/>
    </source>
</evidence>
<keyword evidence="4" id="KW-0540">Nuclease</keyword>
<evidence type="ECO:0000256" key="12">
    <source>
        <dbReference type="ARBA" id="ARBA00023447"/>
    </source>
</evidence>
<comment type="cofactor">
    <cofactor evidence="1">
        <name>Mg(2+)</name>
        <dbReference type="ChEBI" id="CHEBI:18420"/>
    </cofactor>
</comment>
<evidence type="ECO:0000256" key="1">
    <source>
        <dbReference type="ARBA" id="ARBA00001946"/>
    </source>
</evidence>
<protein>
    <recommendedName>
        <fullName evidence="13">Holliday junction resolvase RecU</fullName>
    </recommendedName>
</protein>
<evidence type="ECO:0000256" key="4">
    <source>
        <dbReference type="ARBA" id="ARBA00022722"/>
    </source>
</evidence>
<comment type="similarity">
    <text evidence="12">Belongs to the RecU family.</text>
</comment>
<proteinExistence type="inferred from homology"/>
<keyword evidence="3" id="KW-0963">Cytoplasm</keyword>
<dbReference type="Pfam" id="PF03838">
    <property type="entry name" value="RecU"/>
    <property type="match status" value="1"/>
</dbReference>
<dbReference type="InterPro" id="IPR011856">
    <property type="entry name" value="tRNA_endonuc-like_dom_sf"/>
</dbReference>
<evidence type="ECO:0000313" key="15">
    <source>
        <dbReference type="Proteomes" id="UP000630615"/>
    </source>
</evidence>
<dbReference type="Proteomes" id="UP000630615">
    <property type="component" value="Unassembled WGS sequence"/>
</dbReference>
<reference evidence="15" key="1">
    <citation type="journal article" date="2019" name="Int. J. Syst. Evol. Microbiol.">
        <title>The Global Catalogue of Microorganisms (GCM) 10K type strain sequencing project: providing services to taxonomists for standard genome sequencing and annotation.</title>
        <authorList>
            <consortium name="The Broad Institute Genomics Platform"/>
            <consortium name="The Broad Institute Genome Sequencing Center for Infectious Disease"/>
            <person name="Wu L."/>
            <person name="Ma J."/>
        </authorList>
    </citation>
    <scope>NUCLEOTIDE SEQUENCE [LARGE SCALE GENOMIC DNA]</scope>
    <source>
        <strain evidence="15">CGMCC 1.15942</strain>
    </source>
</reference>
<dbReference type="EMBL" id="BMKI01000003">
    <property type="protein sequence ID" value="GGC88231.1"/>
    <property type="molecule type" value="Genomic_DNA"/>
</dbReference>
<evidence type="ECO:0000256" key="10">
    <source>
        <dbReference type="ARBA" id="ARBA00023172"/>
    </source>
</evidence>
<comment type="subcellular location">
    <subcellularLocation>
        <location evidence="2">Cytoplasm</location>
    </subcellularLocation>
</comment>
<keyword evidence="5" id="KW-0479">Metal-binding</keyword>
<dbReference type="Gene3D" id="3.40.1350.10">
    <property type="match status" value="1"/>
</dbReference>
<evidence type="ECO:0000256" key="9">
    <source>
        <dbReference type="ARBA" id="ARBA00022842"/>
    </source>
</evidence>
<gene>
    <name evidence="14" type="ORF">GCM10011573_17300</name>
</gene>
<keyword evidence="15" id="KW-1185">Reference proteome</keyword>
<evidence type="ECO:0000256" key="3">
    <source>
        <dbReference type="ARBA" id="ARBA00022490"/>
    </source>
</evidence>
<evidence type="ECO:0000256" key="8">
    <source>
        <dbReference type="ARBA" id="ARBA00022801"/>
    </source>
</evidence>
<evidence type="ECO:0000256" key="7">
    <source>
        <dbReference type="ARBA" id="ARBA00022763"/>
    </source>
</evidence>
<keyword evidence="10" id="KW-0233">DNA recombination</keyword>
<organism evidence="14 15">
    <name type="scientific">Enterococcus wangshanyuanii</name>
    <dbReference type="NCBI Taxonomy" id="2005703"/>
    <lineage>
        <taxon>Bacteria</taxon>
        <taxon>Bacillati</taxon>
        <taxon>Bacillota</taxon>
        <taxon>Bacilli</taxon>
        <taxon>Lactobacillales</taxon>
        <taxon>Enterococcaceae</taxon>
        <taxon>Enterococcus</taxon>
    </lineage>
</organism>
<evidence type="ECO:0000313" key="14">
    <source>
        <dbReference type="EMBL" id="GGC88231.1"/>
    </source>
</evidence>
<evidence type="ECO:0000256" key="2">
    <source>
        <dbReference type="ARBA" id="ARBA00004496"/>
    </source>
</evidence>
<sequence length="192" mass="21939">MTEKKYSKSEISKMNNERGKRFEKMILAGCSHYQKKQIAKIGKTPEPFSFKKKLPKGQFVGQFRRSEKAQPDFAGTLNTGRSIIFEAKTTHEDQISQSVVSKNQADELDIHLSLGAYAGVCVEVNKTVAFVPWIIWKNMDEFYGRKFMTEKELKAYAVETPGHILFLNYVNSNPNNYNDYKLYGGLDFANSV</sequence>
<keyword evidence="8" id="KW-0378">Hydrolase</keyword>
<evidence type="ECO:0000256" key="11">
    <source>
        <dbReference type="ARBA" id="ARBA00023204"/>
    </source>
</evidence>
<dbReference type="InterPro" id="IPR011335">
    <property type="entry name" value="Restrct_endonuc-II-like"/>
</dbReference>
<evidence type="ECO:0000256" key="5">
    <source>
        <dbReference type="ARBA" id="ARBA00022723"/>
    </source>
</evidence>
<comment type="caution">
    <text evidence="14">The sequence shown here is derived from an EMBL/GenBank/DDBJ whole genome shotgun (WGS) entry which is preliminary data.</text>
</comment>
<keyword evidence="9" id="KW-0460">Magnesium</keyword>
<dbReference type="SUPFAM" id="SSF52980">
    <property type="entry name" value="Restriction endonuclease-like"/>
    <property type="match status" value="1"/>
</dbReference>
<keyword evidence="11" id="KW-0234">DNA repair</keyword>
<evidence type="ECO:0000256" key="13">
    <source>
        <dbReference type="ARBA" id="ARBA00029523"/>
    </source>
</evidence>
<name>A0ABQ1P029_9ENTE</name>
<dbReference type="RefSeq" id="WP_227011187.1">
    <property type="nucleotide sequence ID" value="NZ_BMKI01000003.1"/>
</dbReference>
<dbReference type="InterPro" id="IPR004612">
    <property type="entry name" value="Resolv_RecU"/>
</dbReference>
<keyword evidence="6" id="KW-0255">Endonuclease</keyword>
<keyword evidence="7" id="KW-0227">DNA damage</keyword>